<dbReference type="RefSeq" id="WP_289600122.1">
    <property type="nucleotide sequence ID" value="NZ_JAUDCL010000017.1"/>
</dbReference>
<keyword evidence="8" id="KW-1185">Reference proteome</keyword>
<evidence type="ECO:0000313" key="7">
    <source>
        <dbReference type="EMBL" id="MDM8201607.1"/>
    </source>
</evidence>
<accession>A0ABT7URV0</accession>
<evidence type="ECO:0000313" key="8">
    <source>
        <dbReference type="Proteomes" id="UP001529380"/>
    </source>
</evidence>
<organism evidence="7 8">
    <name type="scientific">Allofournierella massiliensis</name>
    <dbReference type="NCBI Taxonomy" id="1650663"/>
    <lineage>
        <taxon>Bacteria</taxon>
        <taxon>Bacillati</taxon>
        <taxon>Bacillota</taxon>
        <taxon>Clostridia</taxon>
        <taxon>Eubacteriales</taxon>
        <taxon>Oscillospiraceae</taxon>
        <taxon>Allofournierella</taxon>
    </lineage>
</organism>
<dbReference type="EC" id="5.4.99.-" evidence="5"/>
<dbReference type="InterPro" id="IPR020094">
    <property type="entry name" value="TruA/RsuA/RluB/E/F_N"/>
</dbReference>
<dbReference type="InterPro" id="IPR006145">
    <property type="entry name" value="PsdUridine_synth_RsuA/RluA"/>
</dbReference>
<dbReference type="EMBL" id="JAUDCL010000017">
    <property type="protein sequence ID" value="MDM8201607.1"/>
    <property type="molecule type" value="Genomic_DNA"/>
</dbReference>
<dbReference type="SUPFAM" id="SSF55120">
    <property type="entry name" value="Pseudouridine synthase"/>
    <property type="match status" value="1"/>
</dbReference>
<dbReference type="NCBIfam" id="TIGR00093">
    <property type="entry name" value="pseudouridine synthase"/>
    <property type="match status" value="1"/>
</dbReference>
<dbReference type="InterPro" id="IPR050343">
    <property type="entry name" value="RsuA_PseudoU_synthase"/>
</dbReference>
<evidence type="ECO:0000259" key="6">
    <source>
        <dbReference type="SMART" id="SM00363"/>
    </source>
</evidence>
<dbReference type="GO" id="GO:0016853">
    <property type="term" value="F:isomerase activity"/>
    <property type="evidence" value="ECO:0007669"/>
    <property type="project" value="UniProtKB-KW"/>
</dbReference>
<dbReference type="InterPro" id="IPR020103">
    <property type="entry name" value="PsdUridine_synth_cat_dom_sf"/>
</dbReference>
<dbReference type="CDD" id="cd00165">
    <property type="entry name" value="S4"/>
    <property type="match status" value="1"/>
</dbReference>
<evidence type="ECO:0000256" key="4">
    <source>
        <dbReference type="PROSITE-ProRule" id="PRU00182"/>
    </source>
</evidence>
<comment type="similarity">
    <text evidence="1 5">Belongs to the pseudouridine synthase RsuA family.</text>
</comment>
<dbReference type="Gene3D" id="3.30.70.580">
    <property type="entry name" value="Pseudouridine synthase I, catalytic domain, N-terminal subdomain"/>
    <property type="match status" value="1"/>
</dbReference>
<dbReference type="Pfam" id="PF01479">
    <property type="entry name" value="S4"/>
    <property type="match status" value="1"/>
</dbReference>
<reference evidence="7 8" key="1">
    <citation type="submission" date="2023-06" db="EMBL/GenBank/DDBJ databases">
        <title>Identification and characterization of horizontal gene transfer across gut microbiota members of farm animals based on homology search.</title>
        <authorList>
            <person name="Schwarzerova J."/>
            <person name="Nykrynova M."/>
            <person name="Jureckova K."/>
            <person name="Cejkova D."/>
            <person name="Rychlik I."/>
        </authorList>
    </citation>
    <scope>NUCLEOTIDE SEQUENCE [LARGE SCALE GENOMIC DNA]</scope>
    <source>
        <strain evidence="7 8">ET340</strain>
    </source>
</reference>
<feature type="domain" description="RNA-binding S4" evidence="6">
    <location>
        <begin position="1"/>
        <end position="59"/>
    </location>
</feature>
<dbReference type="InterPro" id="IPR000748">
    <property type="entry name" value="PsdUridine_synth_RsuA/RluB/E/F"/>
</dbReference>
<dbReference type="InterPro" id="IPR036986">
    <property type="entry name" value="S4_RNA-bd_sf"/>
</dbReference>
<dbReference type="Pfam" id="PF00849">
    <property type="entry name" value="PseudoU_synth_2"/>
    <property type="match status" value="1"/>
</dbReference>
<keyword evidence="2 4" id="KW-0694">RNA-binding</keyword>
<sequence length="242" mass="26043">MRLDKFVAQSLQLPRSAARTLITKGRVTVDGKVCKKADTALSGAETVAAEGKPLSCQQFVYIMLNKPKGVVSASTDKRDRTVVDLLEGAFPRRELFPAGRLDKTSTGFVLLTDDGAFAHAILSPRRHVPKTYRVELDTPVTPAMVAAFEEGVTLADGERMQPAGLIPDPENPLAATVVLRQGVYHQIKRMFGVLDAGVNELHRQAIGGLSLDPQLAPGQWRQLSAEELQQLAPGLAPGGENA</sequence>
<keyword evidence="3 5" id="KW-0413">Isomerase</keyword>
<evidence type="ECO:0000256" key="1">
    <source>
        <dbReference type="ARBA" id="ARBA00008348"/>
    </source>
</evidence>
<proteinExistence type="inferred from homology"/>
<evidence type="ECO:0000256" key="2">
    <source>
        <dbReference type="ARBA" id="ARBA00022884"/>
    </source>
</evidence>
<dbReference type="SMART" id="SM00363">
    <property type="entry name" value="S4"/>
    <property type="match status" value="1"/>
</dbReference>
<dbReference type="InterPro" id="IPR042092">
    <property type="entry name" value="PsdUridine_s_RsuA/RluB/E/F_cat"/>
</dbReference>
<dbReference type="CDD" id="cd02553">
    <property type="entry name" value="PseudoU_synth_RsuA"/>
    <property type="match status" value="1"/>
</dbReference>
<comment type="caution">
    <text evidence="7">The sequence shown here is derived from an EMBL/GenBank/DDBJ whole genome shotgun (WGS) entry which is preliminary data.</text>
</comment>
<dbReference type="PROSITE" id="PS01149">
    <property type="entry name" value="PSI_RSU"/>
    <property type="match status" value="1"/>
</dbReference>
<gene>
    <name evidence="7" type="ORF">QUW08_09945</name>
</gene>
<evidence type="ECO:0000256" key="5">
    <source>
        <dbReference type="RuleBase" id="RU003887"/>
    </source>
</evidence>
<dbReference type="PROSITE" id="PS50889">
    <property type="entry name" value="S4"/>
    <property type="match status" value="1"/>
</dbReference>
<dbReference type="SUPFAM" id="SSF55174">
    <property type="entry name" value="Alpha-L RNA-binding motif"/>
    <property type="match status" value="1"/>
</dbReference>
<dbReference type="PANTHER" id="PTHR47683:SF4">
    <property type="entry name" value="PSEUDOURIDINE SYNTHASE"/>
    <property type="match status" value="1"/>
</dbReference>
<dbReference type="Proteomes" id="UP001529380">
    <property type="component" value="Unassembled WGS sequence"/>
</dbReference>
<dbReference type="Gene3D" id="3.10.290.10">
    <property type="entry name" value="RNA-binding S4 domain"/>
    <property type="match status" value="1"/>
</dbReference>
<dbReference type="InterPro" id="IPR002942">
    <property type="entry name" value="S4_RNA-bd"/>
</dbReference>
<dbReference type="Gene3D" id="3.30.70.1560">
    <property type="entry name" value="Alpha-L RNA-binding motif"/>
    <property type="match status" value="1"/>
</dbReference>
<dbReference type="PANTHER" id="PTHR47683">
    <property type="entry name" value="PSEUDOURIDINE SYNTHASE FAMILY PROTEIN-RELATED"/>
    <property type="match status" value="1"/>
</dbReference>
<protein>
    <recommendedName>
        <fullName evidence="5">Pseudouridine synthase</fullName>
        <ecNumber evidence="5">5.4.99.-</ecNumber>
    </recommendedName>
</protein>
<evidence type="ECO:0000256" key="3">
    <source>
        <dbReference type="ARBA" id="ARBA00023235"/>
    </source>
</evidence>
<name>A0ABT7URV0_9FIRM</name>
<dbReference type="InterPro" id="IPR018496">
    <property type="entry name" value="PsdUridine_synth_RsuA/RluB_CS"/>
</dbReference>